<name>A0A1C3ZNC2_9LACO</name>
<organism evidence="2 3">
    <name type="scientific">Weissella bombi</name>
    <dbReference type="NCBI Taxonomy" id="1505725"/>
    <lineage>
        <taxon>Bacteria</taxon>
        <taxon>Bacillati</taxon>
        <taxon>Bacillota</taxon>
        <taxon>Bacilli</taxon>
        <taxon>Lactobacillales</taxon>
        <taxon>Lactobacillaceae</taxon>
        <taxon>Weissella</taxon>
    </lineage>
</organism>
<accession>A0A1C3ZNC2</accession>
<feature type="transmembrane region" description="Helical" evidence="1">
    <location>
        <begin position="208"/>
        <end position="232"/>
    </location>
</feature>
<feature type="transmembrane region" description="Helical" evidence="1">
    <location>
        <begin position="106"/>
        <end position="123"/>
    </location>
</feature>
<feature type="transmembrane region" description="Helical" evidence="1">
    <location>
        <begin position="244"/>
        <end position="264"/>
    </location>
</feature>
<feature type="transmembrane region" description="Helical" evidence="1">
    <location>
        <begin position="20"/>
        <end position="40"/>
    </location>
</feature>
<feature type="transmembrane region" description="Helical" evidence="1">
    <location>
        <begin position="46"/>
        <end position="64"/>
    </location>
</feature>
<proteinExistence type="predicted"/>
<feature type="transmembrane region" description="Helical" evidence="1">
    <location>
        <begin position="135"/>
        <end position="155"/>
    </location>
</feature>
<dbReference type="Proteomes" id="UP000199268">
    <property type="component" value="Unassembled WGS sequence"/>
</dbReference>
<dbReference type="OrthoDB" id="9781069at2"/>
<keyword evidence="1" id="KW-0812">Transmembrane</keyword>
<dbReference type="AlphaFoldDB" id="A0A1C3ZNC2"/>
<dbReference type="EMBL" id="FMAO01000002">
    <property type="protein sequence ID" value="SCB83821.1"/>
    <property type="molecule type" value="Genomic_DNA"/>
</dbReference>
<keyword evidence="1" id="KW-0472">Membrane</keyword>
<feature type="transmembrane region" description="Helical" evidence="1">
    <location>
        <begin position="76"/>
        <end position="94"/>
    </location>
</feature>
<gene>
    <name evidence="2" type="ORF">GA0061074_102111</name>
</gene>
<protein>
    <submittedName>
        <fullName evidence="2">TraX protein</fullName>
    </submittedName>
</protein>
<dbReference type="InterPro" id="IPR008875">
    <property type="entry name" value="TraX"/>
</dbReference>
<keyword evidence="1" id="KW-1133">Transmembrane helix</keyword>
<dbReference type="RefSeq" id="WP_092461603.1">
    <property type="nucleotide sequence ID" value="NZ_BJEE01000001.1"/>
</dbReference>
<evidence type="ECO:0000313" key="2">
    <source>
        <dbReference type="EMBL" id="SCB83821.1"/>
    </source>
</evidence>
<feature type="transmembrane region" description="Helical" evidence="1">
    <location>
        <begin position="167"/>
        <end position="196"/>
    </location>
</feature>
<sequence length="267" mass="30331">MPEQANTSRFGKLNTFDLKVIGIILMVVDHFHEMFASFGAPAWIDWFGRPVATIFFFTSVIGFSHTHSKKTYMLRLYISMVIMTLLMNATQRIIGFDEVQLMNNIFRDLFVGTLFMASIDQFAAMKNGQAVKHCLLGILIFAIPFIFTLIMIPLLSIDVTGFANQMILLFASAFSPAIILAENGLMILLIPVMYIFRNIRWAQMLSIAVVALLYGLSGSTQWIMIFAIIPLLLYNGEKGRGMKYFFYIFYPAHIIILYLIAAGIRFL</sequence>
<keyword evidence="3" id="KW-1185">Reference proteome</keyword>
<evidence type="ECO:0000256" key="1">
    <source>
        <dbReference type="SAM" id="Phobius"/>
    </source>
</evidence>
<evidence type="ECO:0000313" key="3">
    <source>
        <dbReference type="Proteomes" id="UP000199268"/>
    </source>
</evidence>
<reference evidence="3" key="1">
    <citation type="submission" date="2016-08" db="EMBL/GenBank/DDBJ databases">
        <authorList>
            <person name="Varghese N."/>
            <person name="Submissions Spin"/>
        </authorList>
    </citation>
    <scope>NUCLEOTIDE SEQUENCE [LARGE SCALE GENOMIC DNA]</scope>
    <source>
        <strain evidence="3">R-53094</strain>
    </source>
</reference>
<dbReference type="Pfam" id="PF05857">
    <property type="entry name" value="TraX"/>
    <property type="match status" value="1"/>
</dbReference>